<reference evidence="1 2" key="1">
    <citation type="journal article" date="2023" name="Plants (Basel)">
        <title>Bridging the Gap: Combining Genomics and Transcriptomics Approaches to Understand Stylosanthes scabra, an Orphan Legume from the Brazilian Caatinga.</title>
        <authorList>
            <person name="Ferreira-Neto J.R.C."/>
            <person name="da Silva M.D."/>
            <person name="Binneck E."/>
            <person name="de Melo N.F."/>
            <person name="da Silva R.H."/>
            <person name="de Melo A.L.T.M."/>
            <person name="Pandolfi V."/>
            <person name="Bustamante F.O."/>
            <person name="Brasileiro-Vidal A.C."/>
            <person name="Benko-Iseppon A.M."/>
        </authorList>
    </citation>
    <scope>NUCLEOTIDE SEQUENCE [LARGE SCALE GENOMIC DNA]</scope>
    <source>
        <tissue evidence="1">Leaves</tissue>
    </source>
</reference>
<name>A0ABU6Y997_9FABA</name>
<sequence>MHHYAGQEWCSLEIYEEAFISIKDRCCHLLSHFHGFTPPLTEPASLQPFARRLTLSPTPHVRRLQLAPSARTHAAAQHSLSPSFAHSRPPLLAKNLELFVGSCSLAMEKIFEVEDLEDFGAMALFTIMLKLNNLLPC</sequence>
<dbReference type="Proteomes" id="UP001341840">
    <property type="component" value="Unassembled WGS sequence"/>
</dbReference>
<dbReference type="EMBL" id="JASCZI010241757">
    <property type="protein sequence ID" value="MED6206451.1"/>
    <property type="molecule type" value="Genomic_DNA"/>
</dbReference>
<keyword evidence="2" id="KW-1185">Reference proteome</keyword>
<protein>
    <submittedName>
        <fullName evidence="1">Uncharacterized protein</fullName>
    </submittedName>
</protein>
<accession>A0ABU6Y997</accession>
<comment type="caution">
    <text evidence="1">The sequence shown here is derived from an EMBL/GenBank/DDBJ whole genome shotgun (WGS) entry which is preliminary data.</text>
</comment>
<organism evidence="1 2">
    <name type="scientific">Stylosanthes scabra</name>
    <dbReference type="NCBI Taxonomy" id="79078"/>
    <lineage>
        <taxon>Eukaryota</taxon>
        <taxon>Viridiplantae</taxon>
        <taxon>Streptophyta</taxon>
        <taxon>Embryophyta</taxon>
        <taxon>Tracheophyta</taxon>
        <taxon>Spermatophyta</taxon>
        <taxon>Magnoliopsida</taxon>
        <taxon>eudicotyledons</taxon>
        <taxon>Gunneridae</taxon>
        <taxon>Pentapetalae</taxon>
        <taxon>rosids</taxon>
        <taxon>fabids</taxon>
        <taxon>Fabales</taxon>
        <taxon>Fabaceae</taxon>
        <taxon>Papilionoideae</taxon>
        <taxon>50 kb inversion clade</taxon>
        <taxon>dalbergioids sensu lato</taxon>
        <taxon>Dalbergieae</taxon>
        <taxon>Pterocarpus clade</taxon>
        <taxon>Stylosanthes</taxon>
    </lineage>
</organism>
<proteinExistence type="predicted"/>
<evidence type="ECO:0000313" key="2">
    <source>
        <dbReference type="Proteomes" id="UP001341840"/>
    </source>
</evidence>
<evidence type="ECO:0000313" key="1">
    <source>
        <dbReference type="EMBL" id="MED6206451.1"/>
    </source>
</evidence>
<gene>
    <name evidence="1" type="ORF">PIB30_026780</name>
</gene>